<evidence type="ECO:0000313" key="3">
    <source>
        <dbReference type="Proteomes" id="UP000749559"/>
    </source>
</evidence>
<keyword evidence="3" id="KW-1185">Reference proteome</keyword>
<feature type="compositionally biased region" description="Polar residues" evidence="1">
    <location>
        <begin position="146"/>
        <end position="158"/>
    </location>
</feature>
<proteinExistence type="predicted"/>
<evidence type="ECO:0000313" key="2">
    <source>
        <dbReference type="EMBL" id="CAH1785839.1"/>
    </source>
</evidence>
<feature type="compositionally biased region" description="Basic and acidic residues" evidence="1">
    <location>
        <begin position="134"/>
        <end position="145"/>
    </location>
</feature>
<name>A0A8S4P054_OWEFU</name>
<comment type="caution">
    <text evidence="2">The sequence shown here is derived from an EMBL/GenBank/DDBJ whole genome shotgun (WGS) entry which is preliminary data.</text>
</comment>
<dbReference type="Proteomes" id="UP000749559">
    <property type="component" value="Unassembled WGS sequence"/>
</dbReference>
<gene>
    <name evidence="2" type="ORF">OFUS_LOCUS11844</name>
</gene>
<protein>
    <submittedName>
        <fullName evidence="2">Uncharacterized protein</fullName>
    </submittedName>
</protein>
<sequence length="549" mass="63189">MGGETSNDIKTDSFEEKEPQMETESSHLMNLECDEEDVDASQRESHVNSENLYAHDAVDLKLNEMISIGDELISNHANQGKSNDDELITDQGAHFMYDQGNVNAEMNSNDEPILNENRVSSVDERVHIAEDTIKYERDSDDETTKDASSATISSNMLNKNNEMNREAFVTLQCAKLEIENKTIIPAYIDHQYSSILNTDMVNAFQDVLNVNIQKMNELKDEDGTNDHRDGIHEETQLYDQERYLDLYQEKCQYAVTHNPFNTPCLGKAKPWPVSLENITSQGENEIGIGHYETYAENKEAITGDSENDTGYNDTKIDLSEQVPDPRPEVYGTVEEVSNTIDNASVMIKRSCRVKCKRMKDKSAERKKIKCTPRRNPLFKITQSGIRCPNCKQRFKNELKLLTHFITCWTGEPVTDLIKINATPNLALDNFAYCCDNCQMPPFLNYRRFLRHCYFCYQTKHKGELIFESIRCYKCNKFVSEKLWMRHLQICPLPSFDKIPATRSPAGLSCHICTYKIKIEKVRRRPSESNRRLARHMYSKHGIVQSGFRL</sequence>
<feature type="region of interest" description="Disordered" evidence="1">
    <location>
        <begin position="134"/>
        <end position="158"/>
    </location>
</feature>
<feature type="compositionally biased region" description="Basic and acidic residues" evidence="1">
    <location>
        <begin position="7"/>
        <end position="20"/>
    </location>
</feature>
<dbReference type="AlphaFoldDB" id="A0A8S4P054"/>
<feature type="non-terminal residue" evidence="2">
    <location>
        <position position="549"/>
    </location>
</feature>
<dbReference type="EMBL" id="CAIIXF020000006">
    <property type="protein sequence ID" value="CAH1785839.1"/>
    <property type="molecule type" value="Genomic_DNA"/>
</dbReference>
<feature type="region of interest" description="Disordered" evidence="1">
    <location>
        <begin position="1"/>
        <end position="30"/>
    </location>
</feature>
<evidence type="ECO:0000256" key="1">
    <source>
        <dbReference type="SAM" id="MobiDB-lite"/>
    </source>
</evidence>
<organism evidence="2 3">
    <name type="scientific">Owenia fusiformis</name>
    <name type="common">Polychaete worm</name>
    <dbReference type="NCBI Taxonomy" id="6347"/>
    <lineage>
        <taxon>Eukaryota</taxon>
        <taxon>Metazoa</taxon>
        <taxon>Spiralia</taxon>
        <taxon>Lophotrochozoa</taxon>
        <taxon>Annelida</taxon>
        <taxon>Polychaeta</taxon>
        <taxon>Sedentaria</taxon>
        <taxon>Canalipalpata</taxon>
        <taxon>Sabellida</taxon>
        <taxon>Oweniida</taxon>
        <taxon>Oweniidae</taxon>
        <taxon>Owenia</taxon>
    </lineage>
</organism>
<reference evidence="2" key="1">
    <citation type="submission" date="2022-03" db="EMBL/GenBank/DDBJ databases">
        <authorList>
            <person name="Martin C."/>
        </authorList>
    </citation>
    <scope>NUCLEOTIDE SEQUENCE</scope>
</reference>
<accession>A0A8S4P054</accession>